<dbReference type="RefSeq" id="WP_055740039.1">
    <property type="nucleotide sequence ID" value="NZ_JAAIWL010000030.1"/>
</dbReference>
<dbReference type="PANTHER" id="PTHR43861">
    <property type="entry name" value="TRANS-ACONITATE 2-METHYLTRANSFERASE-RELATED"/>
    <property type="match status" value="1"/>
</dbReference>
<keyword evidence="5" id="KW-1185">Reference proteome</keyword>
<dbReference type="GO" id="GO:0008168">
    <property type="term" value="F:methyltransferase activity"/>
    <property type="evidence" value="ECO:0007669"/>
    <property type="project" value="UniProtKB-KW"/>
</dbReference>
<dbReference type="Proteomes" id="UP000051888">
    <property type="component" value="Unassembled WGS sequence"/>
</dbReference>
<dbReference type="OrthoDB" id="465705at2"/>
<dbReference type="SUPFAM" id="SSF53335">
    <property type="entry name" value="S-adenosyl-L-methionine-dependent methyltransferases"/>
    <property type="match status" value="1"/>
</dbReference>
<dbReference type="Pfam" id="PF13649">
    <property type="entry name" value="Methyltransf_25"/>
    <property type="match status" value="1"/>
</dbReference>
<sequence length="208" mass="23922">MLNKQGFDLWADNYDQTVQLSEESNLYPFAGYKKILNTIFNEVMQNPNSQVLDIGFGTGILTQKLYEHGQQIYGIDFSAKMIEIAQAKMPLANLIEFDFIEGLPEKLNGKKFDSIISTYALHHLTDERKMKFISDLLNLLNENGKIFIGDIAFKTRVDMENCREDSIDYWDPDEFYFVADEMVESLQALCRCEFHPMSHCGGVFVISN</sequence>
<dbReference type="AlphaFoldDB" id="A0A0Q3WYX1"/>
<reference evidence="4 5" key="1">
    <citation type="submission" date="2015-09" db="EMBL/GenBank/DDBJ databases">
        <title>Genome sequencing project for genomic taxonomy and phylogenomics of Bacillus-like bacteria.</title>
        <authorList>
            <person name="Liu B."/>
            <person name="Wang J."/>
            <person name="Zhu Y."/>
            <person name="Liu G."/>
            <person name="Chen Q."/>
            <person name="Chen Z."/>
            <person name="Lan J."/>
            <person name="Che J."/>
            <person name="Ge C."/>
            <person name="Shi H."/>
            <person name="Pan Z."/>
            <person name="Liu X."/>
        </authorList>
    </citation>
    <scope>NUCLEOTIDE SEQUENCE [LARGE SCALE GENOMIC DNA]</scope>
    <source>
        <strain evidence="4 5">LMG 18435</strain>
    </source>
</reference>
<evidence type="ECO:0000313" key="5">
    <source>
        <dbReference type="Proteomes" id="UP000051888"/>
    </source>
</evidence>
<keyword evidence="1 4" id="KW-0489">Methyltransferase</keyword>
<dbReference type="InterPro" id="IPR041698">
    <property type="entry name" value="Methyltransf_25"/>
</dbReference>
<dbReference type="GO" id="GO:0032259">
    <property type="term" value="P:methylation"/>
    <property type="evidence" value="ECO:0007669"/>
    <property type="project" value="UniProtKB-KW"/>
</dbReference>
<dbReference type="STRING" id="157838.AN964_12745"/>
<accession>A0A0Q3WYX1</accession>
<name>A0A0Q3WYX1_9BACI</name>
<dbReference type="PATRIC" id="fig|157838.3.peg.2828"/>
<feature type="domain" description="Methyltransferase" evidence="3">
    <location>
        <begin position="51"/>
        <end position="144"/>
    </location>
</feature>
<dbReference type="Gene3D" id="3.40.50.150">
    <property type="entry name" value="Vaccinia Virus protein VP39"/>
    <property type="match status" value="1"/>
</dbReference>
<evidence type="ECO:0000259" key="3">
    <source>
        <dbReference type="Pfam" id="PF13649"/>
    </source>
</evidence>
<dbReference type="PANTHER" id="PTHR43861:SF1">
    <property type="entry name" value="TRANS-ACONITATE 2-METHYLTRANSFERASE"/>
    <property type="match status" value="1"/>
</dbReference>
<dbReference type="InterPro" id="IPR029063">
    <property type="entry name" value="SAM-dependent_MTases_sf"/>
</dbReference>
<protein>
    <submittedName>
        <fullName evidence="4">SAM-dependent methyltransferase</fullName>
    </submittedName>
</protein>
<evidence type="ECO:0000256" key="2">
    <source>
        <dbReference type="ARBA" id="ARBA00022679"/>
    </source>
</evidence>
<evidence type="ECO:0000256" key="1">
    <source>
        <dbReference type="ARBA" id="ARBA00022603"/>
    </source>
</evidence>
<dbReference type="EMBL" id="LJJC01000004">
    <property type="protein sequence ID" value="KQL54274.1"/>
    <property type="molecule type" value="Genomic_DNA"/>
</dbReference>
<comment type="caution">
    <text evidence="4">The sequence shown here is derived from an EMBL/GenBank/DDBJ whole genome shotgun (WGS) entry which is preliminary data.</text>
</comment>
<keyword evidence="2 4" id="KW-0808">Transferase</keyword>
<organism evidence="4 5">
    <name type="scientific">Heyndrickxia shackletonii</name>
    <dbReference type="NCBI Taxonomy" id="157838"/>
    <lineage>
        <taxon>Bacteria</taxon>
        <taxon>Bacillati</taxon>
        <taxon>Bacillota</taxon>
        <taxon>Bacilli</taxon>
        <taxon>Bacillales</taxon>
        <taxon>Bacillaceae</taxon>
        <taxon>Heyndrickxia</taxon>
    </lineage>
</organism>
<proteinExistence type="predicted"/>
<dbReference type="CDD" id="cd02440">
    <property type="entry name" value="AdoMet_MTases"/>
    <property type="match status" value="1"/>
</dbReference>
<evidence type="ECO:0000313" key="4">
    <source>
        <dbReference type="EMBL" id="KQL54274.1"/>
    </source>
</evidence>
<gene>
    <name evidence="4" type="ORF">AN964_12745</name>
</gene>